<feature type="binding site" evidence="18">
    <location>
        <position position="153"/>
    </location>
    <ligand>
        <name>NAD(+)</name>
        <dbReference type="ChEBI" id="CHEBI:57540"/>
    </ligand>
</feature>
<dbReference type="InterPro" id="IPR016037">
    <property type="entry name" value="DHQ_synth_AroB"/>
</dbReference>
<evidence type="ECO:0000256" key="14">
    <source>
        <dbReference type="ARBA" id="ARBA00023027"/>
    </source>
</evidence>
<dbReference type="GO" id="GO:0003856">
    <property type="term" value="F:3-dehydroquinate synthase activity"/>
    <property type="evidence" value="ECO:0007669"/>
    <property type="project" value="UniProtKB-UniRule"/>
</dbReference>
<gene>
    <name evidence="18" type="primary">aroB</name>
    <name evidence="21" type="ORF">DEALK_03370</name>
</gene>
<dbReference type="PIRSF" id="PIRSF001455">
    <property type="entry name" value="DHQ_synth"/>
    <property type="match status" value="1"/>
</dbReference>
<dbReference type="AlphaFoldDB" id="A0A0W0GG13"/>
<evidence type="ECO:0000256" key="18">
    <source>
        <dbReference type="HAMAP-Rule" id="MF_00110"/>
    </source>
</evidence>
<dbReference type="GO" id="GO:0005737">
    <property type="term" value="C:cytoplasm"/>
    <property type="evidence" value="ECO:0007669"/>
    <property type="project" value="UniProtKB-SubCell"/>
</dbReference>
<dbReference type="STRING" id="1217799.DEALK_03370"/>
<evidence type="ECO:0000256" key="13">
    <source>
        <dbReference type="ARBA" id="ARBA00022833"/>
    </source>
</evidence>
<dbReference type="UniPathway" id="UPA00053">
    <property type="reaction ID" value="UER00085"/>
</dbReference>
<dbReference type="GO" id="GO:0000166">
    <property type="term" value="F:nucleotide binding"/>
    <property type="evidence" value="ECO:0007669"/>
    <property type="project" value="UniProtKB-KW"/>
</dbReference>
<feature type="binding site" evidence="18">
    <location>
        <position position="249"/>
    </location>
    <ligand>
        <name>Zn(2+)</name>
        <dbReference type="ChEBI" id="CHEBI:29105"/>
    </ligand>
</feature>
<evidence type="ECO:0000256" key="15">
    <source>
        <dbReference type="ARBA" id="ARBA00023141"/>
    </source>
</evidence>
<feature type="binding site" evidence="18">
    <location>
        <begin position="73"/>
        <end position="78"/>
    </location>
    <ligand>
        <name>NAD(+)</name>
        <dbReference type="ChEBI" id="CHEBI:57540"/>
    </ligand>
</feature>
<keyword evidence="17 18" id="KW-0170">Cobalt</keyword>
<dbReference type="CDD" id="cd08195">
    <property type="entry name" value="DHQS"/>
    <property type="match status" value="1"/>
</dbReference>
<comment type="subcellular location">
    <subcellularLocation>
        <location evidence="4 18">Cytoplasm</location>
    </subcellularLocation>
</comment>
<evidence type="ECO:0000256" key="6">
    <source>
        <dbReference type="ARBA" id="ARBA00005412"/>
    </source>
</evidence>
<evidence type="ECO:0000256" key="8">
    <source>
        <dbReference type="ARBA" id="ARBA00017684"/>
    </source>
</evidence>
<dbReference type="PANTHER" id="PTHR43622:SF7">
    <property type="entry name" value="3-DEHYDROQUINATE SYNTHASE, CHLOROPLASTIC"/>
    <property type="match status" value="1"/>
</dbReference>
<comment type="cofactor">
    <cofactor evidence="18">
        <name>Co(2+)</name>
        <dbReference type="ChEBI" id="CHEBI:48828"/>
    </cofactor>
    <cofactor evidence="18">
        <name>Zn(2+)</name>
        <dbReference type="ChEBI" id="CHEBI:29105"/>
    </cofactor>
    <text evidence="18">Binds 1 divalent metal cation per subunit. Can use either Co(2+) or Zn(2+).</text>
</comment>
<dbReference type="Pfam" id="PF01761">
    <property type="entry name" value="DHQ_synthase"/>
    <property type="match status" value="1"/>
</dbReference>
<proteinExistence type="inferred from homology"/>
<evidence type="ECO:0000256" key="12">
    <source>
        <dbReference type="ARBA" id="ARBA00022741"/>
    </source>
</evidence>
<dbReference type="InterPro" id="IPR050071">
    <property type="entry name" value="Dehydroquinate_synthase"/>
</dbReference>
<evidence type="ECO:0000256" key="10">
    <source>
        <dbReference type="ARBA" id="ARBA00022605"/>
    </source>
</evidence>
<name>A0A0W0GG13_9CHLR</name>
<dbReference type="EMBL" id="LFDV01000002">
    <property type="protein sequence ID" value="KTB47492.1"/>
    <property type="molecule type" value="Genomic_DNA"/>
</dbReference>
<dbReference type="FunFam" id="3.40.50.1970:FF:000007">
    <property type="entry name" value="Pentafunctional AROM polypeptide"/>
    <property type="match status" value="1"/>
</dbReference>
<feature type="domain" description="3-dehydroquinate synthase C-terminal" evidence="20">
    <location>
        <begin position="183"/>
        <end position="324"/>
    </location>
</feature>
<evidence type="ECO:0000256" key="16">
    <source>
        <dbReference type="ARBA" id="ARBA00023239"/>
    </source>
</evidence>
<evidence type="ECO:0000256" key="17">
    <source>
        <dbReference type="ARBA" id="ARBA00023285"/>
    </source>
</evidence>
<dbReference type="EC" id="4.2.3.4" evidence="7 18"/>
<evidence type="ECO:0000256" key="4">
    <source>
        <dbReference type="ARBA" id="ARBA00004496"/>
    </source>
</evidence>
<feature type="binding site" evidence="18">
    <location>
        <begin position="107"/>
        <end position="111"/>
    </location>
    <ligand>
        <name>NAD(+)</name>
        <dbReference type="ChEBI" id="CHEBI:57540"/>
    </ligand>
</feature>
<comment type="catalytic activity">
    <reaction evidence="1 18">
        <text>7-phospho-2-dehydro-3-deoxy-D-arabino-heptonate = 3-dehydroquinate + phosphate</text>
        <dbReference type="Rhea" id="RHEA:21968"/>
        <dbReference type="ChEBI" id="CHEBI:32364"/>
        <dbReference type="ChEBI" id="CHEBI:43474"/>
        <dbReference type="ChEBI" id="CHEBI:58394"/>
        <dbReference type="EC" id="4.2.3.4"/>
    </reaction>
</comment>
<keyword evidence="10 18" id="KW-0028">Amino-acid biosynthesis</keyword>
<evidence type="ECO:0000313" key="21">
    <source>
        <dbReference type="EMBL" id="KTB47492.1"/>
    </source>
</evidence>
<dbReference type="InterPro" id="IPR056179">
    <property type="entry name" value="DHQS_C"/>
</dbReference>
<dbReference type="OrthoDB" id="9806583at2"/>
<evidence type="ECO:0000313" key="22">
    <source>
        <dbReference type="Proteomes" id="UP000053947"/>
    </source>
</evidence>
<dbReference type="Gene3D" id="3.40.50.1970">
    <property type="match status" value="1"/>
</dbReference>
<evidence type="ECO:0000256" key="5">
    <source>
        <dbReference type="ARBA" id="ARBA00004661"/>
    </source>
</evidence>
<feature type="binding site" evidence="18">
    <location>
        <begin position="131"/>
        <end position="132"/>
    </location>
    <ligand>
        <name>NAD(+)</name>
        <dbReference type="ChEBI" id="CHEBI:57540"/>
    </ligand>
</feature>
<keyword evidence="14 18" id="KW-0520">NAD</keyword>
<keyword evidence="13 18" id="KW-0862">Zinc</keyword>
<evidence type="ECO:0000259" key="20">
    <source>
        <dbReference type="Pfam" id="PF24621"/>
    </source>
</evidence>
<evidence type="ECO:0000259" key="19">
    <source>
        <dbReference type="Pfam" id="PF01761"/>
    </source>
</evidence>
<sequence>MKTQIDVNLTGRSYPIRIGEGLLTELPALMQSLSLGGRLMAVTNRVVAGLHGGLLSETLRSAGLELDLIVIPDGEGTKSLATAGKLYESLARRHAERGTPLLAFGGGVIGDLTGFVAATYQRGVPFVQVPTTLLAQVDSSIGGKVAVNVGKLKNMAGVFYQPRLVAADTRLLQTLPLAEIQNGLAEVIKCAVIKDPELFAYLEHNIPEVLAKNIGTLTHIAGRAARVKAAVVERDEHDYGERQILNFGHTLGHAIEAVSNFRVKHGTAVALGMAAAAKVANRIGLLAEPHVIRITSLIAAAGLPVTMPVKQPEALIAAMLHDKKISNGKLKFVLPDGIGSTVIRDDIDPRMAVEALSA</sequence>
<dbReference type="SUPFAM" id="SSF56796">
    <property type="entry name" value="Dehydroquinate synthase-like"/>
    <property type="match status" value="1"/>
</dbReference>
<dbReference type="Gene3D" id="1.20.1090.10">
    <property type="entry name" value="Dehydroquinate synthase-like - alpha domain"/>
    <property type="match status" value="1"/>
</dbReference>
<keyword evidence="12 18" id="KW-0547">Nucleotide-binding</keyword>
<organism evidence="21 22">
    <name type="scientific">Dehalogenimonas alkenigignens</name>
    <dbReference type="NCBI Taxonomy" id="1217799"/>
    <lineage>
        <taxon>Bacteria</taxon>
        <taxon>Bacillati</taxon>
        <taxon>Chloroflexota</taxon>
        <taxon>Dehalococcoidia</taxon>
        <taxon>Dehalococcoidales</taxon>
        <taxon>Dehalococcoidaceae</taxon>
        <taxon>Dehalogenimonas</taxon>
    </lineage>
</organism>
<accession>A0A0W0GG13</accession>
<dbReference type="PANTHER" id="PTHR43622">
    <property type="entry name" value="3-DEHYDROQUINATE SYNTHASE"/>
    <property type="match status" value="1"/>
</dbReference>
<keyword evidence="22" id="KW-1185">Reference proteome</keyword>
<comment type="similarity">
    <text evidence="6 18">Belongs to the sugar phosphate cyclases superfamily. Dehydroquinate synthase family.</text>
</comment>
<dbReference type="Pfam" id="PF24621">
    <property type="entry name" value="DHQS_C"/>
    <property type="match status" value="1"/>
</dbReference>
<evidence type="ECO:0000256" key="1">
    <source>
        <dbReference type="ARBA" id="ARBA00001393"/>
    </source>
</evidence>
<dbReference type="Proteomes" id="UP000053947">
    <property type="component" value="Unassembled WGS sequence"/>
</dbReference>
<dbReference type="HAMAP" id="MF_00110">
    <property type="entry name" value="DHQ_synthase"/>
    <property type="match status" value="1"/>
</dbReference>
<dbReference type="NCBIfam" id="TIGR01357">
    <property type="entry name" value="aroB"/>
    <property type="match status" value="1"/>
</dbReference>
<feature type="binding site" evidence="18">
    <location>
        <position position="265"/>
    </location>
    <ligand>
        <name>Zn(2+)</name>
        <dbReference type="ChEBI" id="CHEBI:29105"/>
    </ligand>
</feature>
<keyword evidence="11 18" id="KW-0479">Metal-binding</keyword>
<feature type="binding site" evidence="18">
    <location>
        <position position="144"/>
    </location>
    <ligand>
        <name>NAD(+)</name>
        <dbReference type="ChEBI" id="CHEBI:57540"/>
    </ligand>
</feature>
<comment type="function">
    <text evidence="18">Catalyzes the conversion of 3-deoxy-D-arabino-heptulosonate 7-phosphate (DAHP) to dehydroquinate (DHQ).</text>
</comment>
<comment type="cofactor">
    <cofactor evidence="3">
        <name>Zn(2+)</name>
        <dbReference type="ChEBI" id="CHEBI:29105"/>
    </cofactor>
</comment>
<evidence type="ECO:0000256" key="3">
    <source>
        <dbReference type="ARBA" id="ARBA00001947"/>
    </source>
</evidence>
<dbReference type="InterPro" id="IPR030960">
    <property type="entry name" value="DHQS/DOIS_N"/>
</dbReference>
<dbReference type="GO" id="GO:0046872">
    <property type="term" value="F:metal ion binding"/>
    <property type="evidence" value="ECO:0007669"/>
    <property type="project" value="UniProtKB-KW"/>
</dbReference>
<keyword evidence="15 18" id="KW-0057">Aromatic amino acid biosynthesis</keyword>
<protein>
    <recommendedName>
        <fullName evidence="8 18">3-dehydroquinate synthase</fullName>
        <shortName evidence="18">DHQS</shortName>
        <ecNumber evidence="7 18">4.2.3.4</ecNumber>
    </recommendedName>
</protein>
<keyword evidence="9 18" id="KW-0963">Cytoplasm</keyword>
<dbReference type="GO" id="GO:0009423">
    <property type="term" value="P:chorismate biosynthetic process"/>
    <property type="evidence" value="ECO:0007669"/>
    <property type="project" value="UniProtKB-UniRule"/>
</dbReference>
<comment type="caution">
    <text evidence="18">Lacks conserved residue(s) required for the propagation of feature annotation.</text>
</comment>
<dbReference type="GO" id="GO:0009073">
    <property type="term" value="P:aromatic amino acid family biosynthetic process"/>
    <property type="evidence" value="ECO:0007669"/>
    <property type="project" value="UniProtKB-KW"/>
</dbReference>
<comment type="pathway">
    <text evidence="5 18">Metabolic intermediate biosynthesis; chorismate biosynthesis; chorismate from D-erythrose 4-phosphate and phosphoenolpyruvate: step 2/7.</text>
</comment>
<evidence type="ECO:0000256" key="11">
    <source>
        <dbReference type="ARBA" id="ARBA00022723"/>
    </source>
</evidence>
<keyword evidence="16 18" id="KW-0456">Lyase</keyword>
<reference evidence="21 22" key="1">
    <citation type="submission" date="2015-06" db="EMBL/GenBank/DDBJ databases">
        <title>Genome sequence of the organohalide-respiring Dehalogenimonas alkenigignens type strain (IP3-3T).</title>
        <authorList>
            <person name="Key T.A."/>
            <person name="Richmond D.P."/>
            <person name="Bowman K.S."/>
            <person name="Cho Y.-J."/>
            <person name="Chun J."/>
            <person name="da Costa M.S."/>
            <person name="Rainey F.A."/>
            <person name="Moe W.M."/>
        </authorList>
    </citation>
    <scope>NUCLEOTIDE SEQUENCE [LARGE SCALE GENOMIC DNA]</scope>
    <source>
        <strain evidence="21 22">IP3-3</strain>
    </source>
</reference>
<dbReference type="PATRIC" id="fig|1217799.6.peg.350"/>
<dbReference type="RefSeq" id="WP_058438110.1">
    <property type="nucleotide sequence ID" value="NZ_KQ758903.1"/>
</dbReference>
<dbReference type="GO" id="GO:0008652">
    <property type="term" value="P:amino acid biosynthetic process"/>
    <property type="evidence" value="ECO:0007669"/>
    <property type="project" value="UniProtKB-KW"/>
</dbReference>
<comment type="cofactor">
    <cofactor evidence="2 18">
        <name>NAD(+)</name>
        <dbReference type="ChEBI" id="CHEBI:57540"/>
    </cofactor>
</comment>
<evidence type="ECO:0000256" key="2">
    <source>
        <dbReference type="ARBA" id="ARBA00001911"/>
    </source>
</evidence>
<dbReference type="InterPro" id="IPR030963">
    <property type="entry name" value="DHQ_synth_fam"/>
</dbReference>
<feature type="binding site" evidence="18">
    <location>
        <position position="186"/>
    </location>
    <ligand>
        <name>Zn(2+)</name>
        <dbReference type="ChEBI" id="CHEBI:29105"/>
    </ligand>
</feature>
<comment type="caution">
    <text evidence="21">The sequence shown here is derived from an EMBL/GenBank/DDBJ whole genome shotgun (WGS) entry which is preliminary data.</text>
</comment>
<evidence type="ECO:0000256" key="7">
    <source>
        <dbReference type="ARBA" id="ARBA00013031"/>
    </source>
</evidence>
<evidence type="ECO:0000256" key="9">
    <source>
        <dbReference type="ARBA" id="ARBA00022490"/>
    </source>
</evidence>
<feature type="domain" description="3-dehydroquinate synthase N-terminal" evidence="19">
    <location>
        <begin position="69"/>
        <end position="181"/>
    </location>
</feature>